<dbReference type="Gene3D" id="6.10.140.1470">
    <property type="match status" value="1"/>
</dbReference>
<evidence type="ECO:0000256" key="1">
    <source>
        <dbReference type="ARBA" id="ARBA00001806"/>
    </source>
</evidence>
<keyword evidence="8" id="KW-0808">Transferase</keyword>
<dbReference type="Gene3D" id="2.120.10.80">
    <property type="entry name" value="Kelch-type beta propeller"/>
    <property type="match status" value="1"/>
</dbReference>
<dbReference type="InterPro" id="IPR011043">
    <property type="entry name" value="Gal_Oxase/kelch_b-propeller"/>
</dbReference>
<dbReference type="Proteomes" id="UP000319257">
    <property type="component" value="Unassembled WGS sequence"/>
</dbReference>
<dbReference type="UniPathway" id="UPA00375"/>
<organism evidence="17 18">
    <name type="scientific">Thyridium curvatum</name>
    <dbReference type="NCBI Taxonomy" id="1093900"/>
    <lineage>
        <taxon>Eukaryota</taxon>
        <taxon>Fungi</taxon>
        <taxon>Dikarya</taxon>
        <taxon>Ascomycota</taxon>
        <taxon>Pezizomycotina</taxon>
        <taxon>Sordariomycetes</taxon>
        <taxon>Sordariomycetidae</taxon>
        <taxon>Thyridiales</taxon>
        <taxon>Thyridiaceae</taxon>
        <taxon>Thyridium</taxon>
    </lineage>
</organism>
<dbReference type="Pfam" id="PF13621">
    <property type="entry name" value="Cupin_8"/>
    <property type="match status" value="1"/>
</dbReference>
<dbReference type="PROSITE" id="PS51184">
    <property type="entry name" value="JMJC"/>
    <property type="match status" value="1"/>
</dbReference>
<feature type="domain" description="JmjC" evidence="16">
    <location>
        <begin position="773"/>
        <end position="927"/>
    </location>
</feature>
<evidence type="ECO:0000313" key="17">
    <source>
        <dbReference type="EMBL" id="TPX13239.1"/>
    </source>
</evidence>
<dbReference type="SUPFAM" id="SSF53335">
    <property type="entry name" value="S-adenosyl-L-methionine-dependent methyltransferases"/>
    <property type="match status" value="1"/>
</dbReference>
<comment type="catalytic activity">
    <reaction evidence="1">
        <text>7-[(3S)-3-amino-3-carboxypropyl]wyosine(37) in tRNA(Phe) + S-adenosyl-L-methionine = 7-[(3S)-(3-amino-3-methoxycarbonyl)propyl]wyosine(37) in tRNA(Phe) + S-adenosyl-L-homocysteine</text>
        <dbReference type="Rhea" id="RHEA:36903"/>
        <dbReference type="Rhea" id="RHEA-COMP:10379"/>
        <dbReference type="Rhea" id="RHEA-COMP:11844"/>
        <dbReference type="ChEBI" id="CHEBI:57856"/>
        <dbReference type="ChEBI" id="CHEBI:59789"/>
        <dbReference type="ChEBI" id="CHEBI:73543"/>
        <dbReference type="ChEBI" id="CHEBI:74275"/>
        <dbReference type="EC" id="2.1.1.290"/>
    </reaction>
</comment>
<dbReference type="SUPFAM" id="SSF51197">
    <property type="entry name" value="Clavaminate synthase-like"/>
    <property type="match status" value="1"/>
</dbReference>
<dbReference type="FunFam" id="2.60.120.650:FF:000043">
    <property type="entry name" value="tRNA wybutosine-synthesizing protein 4"/>
    <property type="match status" value="1"/>
</dbReference>
<dbReference type="Pfam" id="PF13418">
    <property type="entry name" value="Beta-prop_TYW4"/>
    <property type="match status" value="1"/>
</dbReference>
<protein>
    <recommendedName>
        <fullName evidence="6">tRNA wybutosine-synthesizing protein 4</fullName>
        <ecNumber evidence="5">2.1.1.290</ecNumber>
        <ecNumber evidence="4">2.3.1.231</ecNumber>
    </recommendedName>
    <alternativeName>
        <fullName evidence="13">Leucine carboxyl methyltransferase 2</fullName>
    </alternativeName>
    <alternativeName>
        <fullName evidence="14">tRNA(Phe) (7-(3-amino-3-(methoxycarbonyl)propyl)wyosine(37)-N)-methoxycarbonyltransferase</fullName>
    </alternativeName>
    <alternativeName>
        <fullName evidence="12">tRNA(Phe) (7-(3-amino-3-carboxypropyl)wyosine(37)-O)-methyltransferase</fullName>
    </alternativeName>
</protein>
<evidence type="ECO:0000256" key="6">
    <source>
        <dbReference type="ARBA" id="ARBA00018045"/>
    </source>
</evidence>
<evidence type="ECO:0000256" key="7">
    <source>
        <dbReference type="ARBA" id="ARBA00022603"/>
    </source>
</evidence>
<dbReference type="Gene3D" id="2.60.120.650">
    <property type="entry name" value="Cupin"/>
    <property type="match status" value="1"/>
</dbReference>
<dbReference type="Pfam" id="PF04072">
    <property type="entry name" value="LCM"/>
    <property type="match status" value="1"/>
</dbReference>
<keyword evidence="9" id="KW-0949">S-adenosyl-L-methionine</keyword>
<evidence type="ECO:0000256" key="3">
    <source>
        <dbReference type="ARBA" id="ARBA00010703"/>
    </source>
</evidence>
<dbReference type="GeneID" id="41973886"/>
<dbReference type="PANTHER" id="PTHR46529">
    <property type="entry name" value="TRNA WYBUTOSINE-SYNTHESIZING PROTEIN 4"/>
    <property type="match status" value="1"/>
</dbReference>
<dbReference type="InterPro" id="IPR015915">
    <property type="entry name" value="Kelch-typ_b-propeller"/>
</dbReference>
<evidence type="ECO:0000256" key="11">
    <source>
        <dbReference type="ARBA" id="ARBA00025588"/>
    </source>
</evidence>
<evidence type="ECO:0000256" key="12">
    <source>
        <dbReference type="ARBA" id="ARBA00029750"/>
    </source>
</evidence>
<dbReference type="InterPro" id="IPR007213">
    <property type="entry name" value="Ppm1/Ppm2/Tcmp"/>
</dbReference>
<comment type="function">
    <text evidence="11">Probable S-adenosyl-L-methionine-dependent methyltransferase that acts as a component of the wybutosine biosynthesis pathway. Wybutosine is a hyper modified guanosine with a tricyclic base found at the 3'-position adjacent to the anticodon of eukaryotic phenylalanine tRNA. May methylate the carboxyl group of leucine residues to form alpha-leucine ester residues.</text>
</comment>
<dbReference type="STRING" id="1093900.A0A507B750"/>
<keyword evidence="18" id="KW-1185">Reference proteome</keyword>
<evidence type="ECO:0000256" key="14">
    <source>
        <dbReference type="ARBA" id="ARBA00030847"/>
    </source>
</evidence>
<dbReference type="EMBL" id="SKBQ01000036">
    <property type="protein sequence ID" value="TPX13239.1"/>
    <property type="molecule type" value="Genomic_DNA"/>
</dbReference>
<comment type="pathway">
    <text evidence="2">tRNA modification; wybutosine-tRNA(Phe) biosynthesis.</text>
</comment>
<evidence type="ECO:0000259" key="16">
    <source>
        <dbReference type="PROSITE" id="PS51184"/>
    </source>
</evidence>
<evidence type="ECO:0000256" key="5">
    <source>
        <dbReference type="ARBA" id="ARBA00012779"/>
    </source>
</evidence>
<evidence type="ECO:0000256" key="15">
    <source>
        <dbReference type="ARBA" id="ARBA00049250"/>
    </source>
</evidence>
<comment type="caution">
    <text evidence="17">The sequence shown here is derived from an EMBL/GenBank/DDBJ whole genome shotgun (WGS) entry which is preliminary data.</text>
</comment>
<evidence type="ECO:0000256" key="8">
    <source>
        <dbReference type="ARBA" id="ARBA00022679"/>
    </source>
</evidence>
<dbReference type="RefSeq" id="XP_030994950.1">
    <property type="nucleotide sequence ID" value="XM_031141072.1"/>
</dbReference>
<evidence type="ECO:0000256" key="10">
    <source>
        <dbReference type="ARBA" id="ARBA00022694"/>
    </source>
</evidence>
<dbReference type="InterPro" id="IPR029063">
    <property type="entry name" value="SAM-dependent_MTases_sf"/>
</dbReference>
<dbReference type="OrthoDB" id="47172at2759"/>
<reference evidence="17 18" key="1">
    <citation type="submission" date="2019-06" db="EMBL/GenBank/DDBJ databases">
        <title>Draft genome sequence of the filamentous fungus Phialemoniopsis curvata isolated from diesel fuel.</title>
        <authorList>
            <person name="Varaljay V.A."/>
            <person name="Lyon W.J."/>
            <person name="Crouch A.L."/>
            <person name="Drake C.E."/>
            <person name="Hollomon J.M."/>
            <person name="Nadeau L.J."/>
            <person name="Nunn H.S."/>
            <person name="Stevenson B.S."/>
            <person name="Bojanowski C.L."/>
            <person name="Crookes-Goodson W.J."/>
        </authorList>
    </citation>
    <scope>NUCLEOTIDE SEQUENCE [LARGE SCALE GENOMIC DNA]</scope>
    <source>
        <strain evidence="17 18">D216</strain>
    </source>
</reference>
<dbReference type="EC" id="2.3.1.231" evidence="4"/>
<dbReference type="InterPro" id="IPR003347">
    <property type="entry name" value="JmjC_dom"/>
</dbReference>
<evidence type="ECO:0000256" key="2">
    <source>
        <dbReference type="ARBA" id="ARBA00004797"/>
    </source>
</evidence>
<dbReference type="GO" id="GO:0031591">
    <property type="term" value="P:wybutosine biosynthetic process"/>
    <property type="evidence" value="ECO:0007669"/>
    <property type="project" value="TreeGrafter"/>
</dbReference>
<accession>A0A507B750</accession>
<evidence type="ECO:0000256" key="13">
    <source>
        <dbReference type="ARBA" id="ARBA00030231"/>
    </source>
</evidence>
<dbReference type="AlphaFoldDB" id="A0A507B750"/>
<dbReference type="GO" id="GO:0008175">
    <property type="term" value="F:tRNA methyltransferase activity"/>
    <property type="evidence" value="ECO:0007669"/>
    <property type="project" value="TreeGrafter"/>
</dbReference>
<comment type="catalytic activity">
    <reaction evidence="15">
        <text>7-[(3S)-(3-amino-3-methoxycarbonyl)propyl]wyosine(37) in tRNA(Phe) + S-adenosyl-L-methionine + CO2 = wybutosine(37) in tRNA(Phe) + S-adenosyl-L-homocysteine + 2 H(+)</text>
        <dbReference type="Rhea" id="RHEA:37119"/>
        <dbReference type="Rhea" id="RHEA-COMP:11844"/>
        <dbReference type="Rhea" id="RHEA-COMP:11847"/>
        <dbReference type="ChEBI" id="CHEBI:15378"/>
        <dbReference type="ChEBI" id="CHEBI:16526"/>
        <dbReference type="ChEBI" id="CHEBI:57856"/>
        <dbReference type="ChEBI" id="CHEBI:59789"/>
        <dbReference type="ChEBI" id="CHEBI:73544"/>
        <dbReference type="ChEBI" id="CHEBI:74275"/>
        <dbReference type="EC" id="2.3.1.231"/>
    </reaction>
</comment>
<dbReference type="InterPro" id="IPR041667">
    <property type="entry name" value="Cupin_8"/>
</dbReference>
<dbReference type="SUPFAM" id="SSF50965">
    <property type="entry name" value="Galactose oxidase, central domain"/>
    <property type="match status" value="1"/>
</dbReference>
<sequence>MSETTGQSVPARLTRPAKLLAQDELVIDVVPWQCWTRYPDATRGVKFVDVDFPDLMLRKREIILQTPELRQPLTQLQLQDRAPLLLRSDSYYQIGCDLRQTSTIQSVLEDIFDLANSTVLFLAEVSITYMETETADAVIHWASGLTGDAHFILLEQLLPDGPEHPFAQTMLRHFEKLNTQIKSVDRYPTLPDQEARFIAQGWKHVYARNLWQTWDDDSFLTPHQRHELDEIEPFDEWEEFALFAAHYCLVHASNEAAFPLLPSTSAPSSFGIPQARVCIDFSEVPGSKGVRRFAAPLQFHDPTGHSVVGNFLGLGNNKRLRSYDLYRSSTSPAQDLHLDQTGPNARMCHSITELGDYGRLLVGGRTSPAQPLDDAWLFRPGKNNWERTSRLPIPLYRHSITRLGDSSLALLFGGRSGHSDVSDSSFVYHPFKGWTKCMVSGTVYPKAVFGAVLMCAGRAQHEPAVFHGLLAGGMQRDGKIADQTFLWSLDLSNPGNPAITFRHCTTEGATHVNGAYGHLVNRFGATSVALDSNIFLIIGGIVRSDILHQDYDILVCRLSLEGATCQIIGRLSDVATLAENHIPRPLLIGSSAIKTGNDQVVVIGGGATCFSMGTFWTRGVYTLAVNNIAGENSRKQVGQSLPRWKYWRDLELVTSAAVIGPQIDTRGAAHLEIAKIPRVGLKDTDEFEGIVTEARPVVLEGIALGPCVQRWTPEYLAQSVGLDKTVIVHQSPTRKMDFNAKNFQYVTKPFVEFVHEVEQGKKLYMRALSSTEPADKPANLERDFPTLSSDFILPAELSFVTSRLFSSILRISGPVDMWLHYDVMANVYCQIQGSKRFILFPPSDIVYLPIAPGASSSSVDVFSSLDTPALSQAHPYECILGPGEVLFIPPLWLHTAMPVSDMSIAVNVFFRDLAAGYSQGRDVYGNRDLAAYEKGRLDIARTASGLGKLPPVIRNFYLARLGQELQQLSLSG</sequence>
<dbReference type="GO" id="GO:0030488">
    <property type="term" value="P:tRNA methylation"/>
    <property type="evidence" value="ECO:0007669"/>
    <property type="project" value="TreeGrafter"/>
</dbReference>
<gene>
    <name evidence="17" type="ORF">E0L32_006439</name>
</gene>
<keyword evidence="10" id="KW-0819">tRNA processing</keyword>
<dbReference type="EC" id="2.1.1.290" evidence="5"/>
<dbReference type="InParanoid" id="A0A507B750"/>
<comment type="similarity">
    <text evidence="3">Belongs to the methyltransferase superfamily. LCMT family.</text>
</comment>
<dbReference type="PANTHER" id="PTHR46529:SF1">
    <property type="entry name" value="TRNA WYBUTOSINE-SYNTHESIZING PROTEIN 4"/>
    <property type="match status" value="1"/>
</dbReference>
<evidence type="ECO:0000256" key="4">
    <source>
        <dbReference type="ARBA" id="ARBA00012155"/>
    </source>
</evidence>
<dbReference type="Gene3D" id="3.40.50.150">
    <property type="entry name" value="Vaccinia Virus protein VP39"/>
    <property type="match status" value="1"/>
</dbReference>
<name>A0A507B750_9PEZI</name>
<dbReference type="FunCoup" id="A0A507B750">
    <property type="interactions" value="90"/>
</dbReference>
<keyword evidence="7" id="KW-0489">Methyltransferase</keyword>
<evidence type="ECO:0000313" key="18">
    <source>
        <dbReference type="Proteomes" id="UP000319257"/>
    </source>
</evidence>
<proteinExistence type="inferred from homology"/>
<evidence type="ECO:0000256" key="9">
    <source>
        <dbReference type="ARBA" id="ARBA00022691"/>
    </source>
</evidence>